<evidence type="ECO:0000259" key="6">
    <source>
        <dbReference type="PROSITE" id="PS50975"/>
    </source>
</evidence>
<dbReference type="GO" id="GO:0006094">
    <property type="term" value="P:gluconeogenesis"/>
    <property type="evidence" value="ECO:0007669"/>
    <property type="project" value="TreeGrafter"/>
</dbReference>
<evidence type="ECO:0000256" key="2">
    <source>
        <dbReference type="ARBA" id="ARBA00022741"/>
    </source>
</evidence>
<dbReference type="InterPro" id="IPR005479">
    <property type="entry name" value="CPAse_ATP-bd"/>
</dbReference>
<organism evidence="8 9">
    <name type="scientific">Ancylostoma caninum</name>
    <name type="common">Dog hookworm</name>
    <dbReference type="NCBI Taxonomy" id="29170"/>
    <lineage>
        <taxon>Eukaryota</taxon>
        <taxon>Metazoa</taxon>
        <taxon>Ecdysozoa</taxon>
        <taxon>Nematoda</taxon>
        <taxon>Chromadorea</taxon>
        <taxon>Rhabditida</taxon>
        <taxon>Rhabditina</taxon>
        <taxon>Rhabditomorpha</taxon>
        <taxon>Strongyloidea</taxon>
        <taxon>Ancylostomatidae</taxon>
        <taxon>Ancylostomatinae</taxon>
        <taxon>Ancylostoma</taxon>
    </lineage>
</organism>
<dbReference type="AlphaFoldDB" id="A0A368GCH6"/>
<evidence type="ECO:0000259" key="7">
    <source>
        <dbReference type="PROSITE" id="PS50979"/>
    </source>
</evidence>
<keyword evidence="3 5" id="KW-0067">ATP-binding</keyword>
<gene>
    <name evidence="8" type="ORF">ANCCAN_13348</name>
</gene>
<evidence type="ECO:0000256" key="3">
    <source>
        <dbReference type="ARBA" id="ARBA00022840"/>
    </source>
</evidence>
<keyword evidence="9" id="KW-1185">Reference proteome</keyword>
<dbReference type="InterPro" id="IPR013815">
    <property type="entry name" value="ATP_grasp_subdomain_1"/>
</dbReference>
<dbReference type="GO" id="GO:0005524">
    <property type="term" value="F:ATP binding"/>
    <property type="evidence" value="ECO:0007669"/>
    <property type="project" value="UniProtKB-UniRule"/>
</dbReference>
<dbReference type="PROSITE" id="PS50975">
    <property type="entry name" value="ATP_GRASP"/>
    <property type="match status" value="1"/>
</dbReference>
<dbReference type="InterPro" id="IPR016185">
    <property type="entry name" value="PreATP-grasp_dom_sf"/>
</dbReference>
<dbReference type="GO" id="GO:0046872">
    <property type="term" value="F:metal ion binding"/>
    <property type="evidence" value="ECO:0007669"/>
    <property type="project" value="InterPro"/>
</dbReference>
<evidence type="ECO:0000313" key="8">
    <source>
        <dbReference type="EMBL" id="RCN40705.1"/>
    </source>
</evidence>
<proteinExistence type="predicted"/>
<dbReference type="InterPro" id="IPR011764">
    <property type="entry name" value="Biotin_carboxylation_dom"/>
</dbReference>
<dbReference type="GO" id="GO:0004736">
    <property type="term" value="F:pyruvate carboxylase activity"/>
    <property type="evidence" value="ECO:0007669"/>
    <property type="project" value="TreeGrafter"/>
</dbReference>
<dbReference type="OrthoDB" id="196847at2759"/>
<dbReference type="PANTHER" id="PTHR43778:SF2">
    <property type="entry name" value="PYRUVATE CARBOXYLASE, MITOCHONDRIAL"/>
    <property type="match status" value="1"/>
</dbReference>
<dbReference type="Gene3D" id="3.30.1490.20">
    <property type="entry name" value="ATP-grasp fold, A domain"/>
    <property type="match status" value="1"/>
</dbReference>
<evidence type="ECO:0000256" key="5">
    <source>
        <dbReference type="PROSITE-ProRule" id="PRU00409"/>
    </source>
</evidence>
<dbReference type="InterPro" id="IPR005481">
    <property type="entry name" value="BC-like_N"/>
</dbReference>
<feature type="domain" description="Biotin carboxylation" evidence="7">
    <location>
        <begin position="1"/>
        <end position="146"/>
    </location>
</feature>
<dbReference type="SUPFAM" id="SSF56059">
    <property type="entry name" value="Glutathione synthetase ATP-binding domain-like"/>
    <property type="match status" value="1"/>
</dbReference>
<feature type="non-terminal residue" evidence="8">
    <location>
        <position position="1"/>
    </location>
</feature>
<evidence type="ECO:0000256" key="1">
    <source>
        <dbReference type="ARBA" id="ARBA00022598"/>
    </source>
</evidence>
<reference evidence="8 9" key="1">
    <citation type="submission" date="2014-10" db="EMBL/GenBank/DDBJ databases">
        <title>Draft genome of the hookworm Ancylostoma caninum.</title>
        <authorList>
            <person name="Mitreva M."/>
        </authorList>
    </citation>
    <scope>NUCLEOTIDE SEQUENCE [LARGE SCALE GENOMIC DNA]</scope>
    <source>
        <strain evidence="8 9">Baltimore</strain>
    </source>
</reference>
<dbReference type="InterPro" id="IPR011761">
    <property type="entry name" value="ATP-grasp"/>
</dbReference>
<dbReference type="InterPro" id="IPR055268">
    <property type="entry name" value="PCB-like"/>
</dbReference>
<evidence type="ECO:0000256" key="4">
    <source>
        <dbReference type="ARBA" id="ARBA00023267"/>
    </source>
</evidence>
<sequence>GRGPPPPVAAYLAIDQIIDTALEHNVDAIHPGYGFLSERSDFARACTQAGITFIGPSAEVMARMGDKVAARQAAIEAGVQVVPGTPGPITKVEEAVAFAEQYGTPIILKAAYGGGGRGMRRVDNLENMNKKPATNAIKDGANSAKK</sequence>
<dbReference type="PROSITE" id="PS50979">
    <property type="entry name" value="BC"/>
    <property type="match status" value="1"/>
</dbReference>
<dbReference type="STRING" id="29170.A0A368GCH6"/>
<evidence type="ECO:0008006" key="10">
    <source>
        <dbReference type="Google" id="ProtNLM"/>
    </source>
</evidence>
<dbReference type="PANTHER" id="PTHR43778">
    <property type="entry name" value="PYRUVATE CARBOXYLASE"/>
    <property type="match status" value="1"/>
</dbReference>
<name>A0A368GCH6_ANCCA</name>
<dbReference type="EMBL" id="JOJR01000272">
    <property type="protein sequence ID" value="RCN40705.1"/>
    <property type="molecule type" value="Genomic_DNA"/>
</dbReference>
<dbReference type="Gene3D" id="3.40.50.20">
    <property type="match status" value="1"/>
</dbReference>
<comment type="caution">
    <text evidence="8">The sequence shown here is derived from an EMBL/GenBank/DDBJ whole genome shotgun (WGS) entry which is preliminary data.</text>
</comment>
<dbReference type="Proteomes" id="UP000252519">
    <property type="component" value="Unassembled WGS sequence"/>
</dbReference>
<dbReference type="SUPFAM" id="SSF52440">
    <property type="entry name" value="PreATP-grasp domain"/>
    <property type="match status" value="1"/>
</dbReference>
<keyword evidence="2 5" id="KW-0547">Nucleotide-binding</keyword>
<dbReference type="Pfam" id="PF02786">
    <property type="entry name" value="CPSase_L_D2"/>
    <property type="match status" value="1"/>
</dbReference>
<accession>A0A368GCH6</accession>
<evidence type="ECO:0000313" key="9">
    <source>
        <dbReference type="Proteomes" id="UP000252519"/>
    </source>
</evidence>
<keyword evidence="1" id="KW-0436">Ligase</keyword>
<feature type="domain" description="ATP-grasp" evidence="6">
    <location>
        <begin position="71"/>
        <end position="126"/>
    </location>
</feature>
<protein>
    <recommendedName>
        <fullName evidence="10">Carbamoyl-phosphate synthase L chain protein</fullName>
    </recommendedName>
</protein>
<keyword evidence="4" id="KW-0092">Biotin</keyword>
<dbReference type="Pfam" id="PF00289">
    <property type="entry name" value="Biotin_carb_N"/>
    <property type="match status" value="1"/>
</dbReference>
<dbReference type="GO" id="GO:0005737">
    <property type="term" value="C:cytoplasm"/>
    <property type="evidence" value="ECO:0007669"/>
    <property type="project" value="TreeGrafter"/>
</dbReference>